<evidence type="ECO:0000313" key="1">
    <source>
        <dbReference type="EMBL" id="OAT17083.1"/>
    </source>
</evidence>
<gene>
    <name evidence="1" type="ORF">M977_04329</name>
</gene>
<comment type="caution">
    <text evidence="1">The sequence shown here is derived from an EMBL/GenBank/DDBJ whole genome shotgun (WGS) entry which is preliminary data.</text>
</comment>
<sequence length="217" mass="24632">MDIQQAFDNLCTDRDFLDLYGEHTGDFLTRLTIAQLFSTGSLYHVVNIKFADGSGELRLCDGYHDITFNNQLYIASGDFLDIQNPTRSKELNNTGMSVRVSNVRPEYVTMIKNKQFDKAVVTIRMVFLNPMSGAVMQDFGVFQGEIDSSSISLDFSNDEEWKSETDIKINSFWAVLEKNARSHCTDGVHRSYAGNENDGFFAKIGMWNSEAVWKTKQ</sequence>
<organism evidence="1 2">
    <name type="scientific">Buttiauxella gaviniae ATCC 51604</name>
    <dbReference type="NCBI Taxonomy" id="1354253"/>
    <lineage>
        <taxon>Bacteria</taxon>
        <taxon>Pseudomonadati</taxon>
        <taxon>Pseudomonadota</taxon>
        <taxon>Gammaproteobacteria</taxon>
        <taxon>Enterobacterales</taxon>
        <taxon>Enterobacteriaceae</taxon>
        <taxon>Buttiauxella</taxon>
    </lineage>
</organism>
<dbReference type="Proteomes" id="UP000078504">
    <property type="component" value="Unassembled WGS sequence"/>
</dbReference>
<evidence type="ECO:0008006" key="3">
    <source>
        <dbReference type="Google" id="ProtNLM"/>
    </source>
</evidence>
<reference evidence="1 2" key="1">
    <citation type="submission" date="2016-04" db="EMBL/GenBank/DDBJ databases">
        <title>ATOL: Assembling a taxonomically balanced genome-scale reconstruction of the evolutionary history of the Enterobacteriaceae.</title>
        <authorList>
            <person name="Plunkett G.III."/>
            <person name="Neeno-Eckwall E.C."/>
            <person name="Glasner J.D."/>
            <person name="Perna N.T."/>
        </authorList>
    </citation>
    <scope>NUCLEOTIDE SEQUENCE [LARGE SCALE GENOMIC DNA]</scope>
    <source>
        <strain evidence="1 2">ATCC 51604</strain>
    </source>
</reference>
<evidence type="ECO:0000313" key="2">
    <source>
        <dbReference type="Proteomes" id="UP000078504"/>
    </source>
</evidence>
<name>A0A1B7HN91_9ENTR</name>
<dbReference type="PATRIC" id="fig|1354253.4.peg.4442"/>
<dbReference type="AlphaFoldDB" id="A0A1B7HN91"/>
<proteinExistence type="predicted"/>
<dbReference type="RefSeq" id="WP_245163528.1">
    <property type="nucleotide sequence ID" value="NZ_LXEP01000044.1"/>
</dbReference>
<protein>
    <recommendedName>
        <fullName evidence="3">DUF2163 domain-containing protein</fullName>
    </recommendedName>
</protein>
<dbReference type="EMBL" id="LXEP01000044">
    <property type="protein sequence ID" value="OAT17083.1"/>
    <property type="molecule type" value="Genomic_DNA"/>
</dbReference>
<accession>A0A1B7HN91</accession>